<name>A0ABV8SUR0_9GAMM</name>
<evidence type="ECO:0000313" key="1">
    <source>
        <dbReference type="EMBL" id="MFC4311353.1"/>
    </source>
</evidence>
<comment type="caution">
    <text evidence="1">The sequence shown here is derived from an EMBL/GenBank/DDBJ whole genome shotgun (WGS) entry which is preliminary data.</text>
</comment>
<sequence>MPTLIRMERGDPGVSAGIYATALWLMGRVGALPTVAAPAEDKGALESDVRSALKRRAVRSAASVEARLARGTRPKKEVSSG</sequence>
<keyword evidence="2" id="KW-1185">Reference proteome</keyword>
<dbReference type="Proteomes" id="UP001595904">
    <property type="component" value="Unassembled WGS sequence"/>
</dbReference>
<evidence type="ECO:0000313" key="2">
    <source>
        <dbReference type="Proteomes" id="UP001595904"/>
    </source>
</evidence>
<dbReference type="RefSeq" id="WP_380599616.1">
    <property type="nucleotide sequence ID" value="NZ_JBHSDU010000003.1"/>
</dbReference>
<keyword evidence="1" id="KW-0238">DNA-binding</keyword>
<dbReference type="GO" id="GO:0003677">
    <property type="term" value="F:DNA binding"/>
    <property type="evidence" value="ECO:0007669"/>
    <property type="project" value="UniProtKB-KW"/>
</dbReference>
<organism evidence="1 2">
    <name type="scientific">Steroidobacter flavus</name>
    <dbReference type="NCBI Taxonomy" id="1842136"/>
    <lineage>
        <taxon>Bacteria</taxon>
        <taxon>Pseudomonadati</taxon>
        <taxon>Pseudomonadota</taxon>
        <taxon>Gammaproteobacteria</taxon>
        <taxon>Steroidobacterales</taxon>
        <taxon>Steroidobacteraceae</taxon>
        <taxon>Steroidobacter</taxon>
    </lineage>
</organism>
<accession>A0ABV8SUR0</accession>
<protein>
    <submittedName>
        <fullName evidence="1">DNA-binding protein</fullName>
    </submittedName>
</protein>
<proteinExistence type="predicted"/>
<gene>
    <name evidence="1" type="ORF">ACFPN2_19800</name>
</gene>
<reference evidence="2" key="1">
    <citation type="journal article" date="2019" name="Int. J. Syst. Evol. Microbiol.">
        <title>The Global Catalogue of Microorganisms (GCM) 10K type strain sequencing project: providing services to taxonomists for standard genome sequencing and annotation.</title>
        <authorList>
            <consortium name="The Broad Institute Genomics Platform"/>
            <consortium name="The Broad Institute Genome Sequencing Center for Infectious Disease"/>
            <person name="Wu L."/>
            <person name="Ma J."/>
        </authorList>
    </citation>
    <scope>NUCLEOTIDE SEQUENCE [LARGE SCALE GENOMIC DNA]</scope>
    <source>
        <strain evidence="2">CGMCC 1.10759</strain>
    </source>
</reference>
<dbReference type="EMBL" id="JBHSDU010000003">
    <property type="protein sequence ID" value="MFC4311353.1"/>
    <property type="molecule type" value="Genomic_DNA"/>
</dbReference>